<keyword evidence="2" id="KW-0342">GTP-binding</keyword>
<organism evidence="3 4">
    <name type="scientific">Planoprotostelium fungivorum</name>
    <dbReference type="NCBI Taxonomy" id="1890364"/>
    <lineage>
        <taxon>Eukaryota</taxon>
        <taxon>Amoebozoa</taxon>
        <taxon>Evosea</taxon>
        <taxon>Variosea</taxon>
        <taxon>Cavosteliida</taxon>
        <taxon>Cavosteliaceae</taxon>
        <taxon>Planoprotostelium</taxon>
    </lineage>
</organism>
<evidence type="ECO:0000256" key="2">
    <source>
        <dbReference type="ARBA" id="ARBA00023134"/>
    </source>
</evidence>
<comment type="caution">
    <text evidence="3">The sequence shown here is derived from an EMBL/GenBank/DDBJ whole genome shotgun (WGS) entry which is preliminary data.</text>
</comment>
<dbReference type="InterPro" id="IPR027417">
    <property type="entry name" value="P-loop_NTPase"/>
</dbReference>
<sequence>MVSMIDDVRDIGGQHQMQNTTVNPTVSGEFISIPHHSDGDHVFLGLWEAHPHEDEEGTSSATAIQHSQDMYFICFSIVSRESYENKNNKWCPEVTAHCSQRPFLMTGWDKDRRDEEAACKLLVWSDEEDKDVSKTVGLTGQRGRCTSGE</sequence>
<proteinExistence type="predicted"/>
<gene>
    <name evidence="3" type="ORF">PROFUN_00096</name>
</gene>
<keyword evidence="4" id="KW-1185">Reference proteome</keyword>
<name>A0A2P6P0M7_9EUKA</name>
<reference evidence="3 4" key="1">
    <citation type="journal article" date="2018" name="Genome Biol. Evol.">
        <title>Multiple Roots of Fruiting Body Formation in Amoebozoa.</title>
        <authorList>
            <person name="Hillmann F."/>
            <person name="Forbes G."/>
            <person name="Novohradska S."/>
            <person name="Ferling I."/>
            <person name="Riege K."/>
            <person name="Groth M."/>
            <person name="Westermann M."/>
            <person name="Marz M."/>
            <person name="Spaller T."/>
            <person name="Winckler T."/>
            <person name="Schaap P."/>
            <person name="Glockner G."/>
        </authorList>
    </citation>
    <scope>NUCLEOTIDE SEQUENCE [LARGE SCALE GENOMIC DNA]</scope>
    <source>
        <strain evidence="3 4">Jena</strain>
    </source>
</reference>
<evidence type="ECO:0000313" key="4">
    <source>
        <dbReference type="Proteomes" id="UP000241769"/>
    </source>
</evidence>
<dbReference type="Pfam" id="PF00071">
    <property type="entry name" value="Ras"/>
    <property type="match status" value="1"/>
</dbReference>
<dbReference type="InterPro" id="IPR001806">
    <property type="entry name" value="Small_GTPase"/>
</dbReference>
<evidence type="ECO:0000256" key="1">
    <source>
        <dbReference type="ARBA" id="ARBA00022741"/>
    </source>
</evidence>
<dbReference type="AlphaFoldDB" id="A0A2P6P0M7"/>
<dbReference type="InterPro" id="IPR003578">
    <property type="entry name" value="Small_GTPase_Rho"/>
</dbReference>
<keyword evidence="1" id="KW-0547">Nucleotide-binding</keyword>
<dbReference type="STRING" id="1890364.A0A2P6P0M7"/>
<evidence type="ECO:0000313" key="3">
    <source>
        <dbReference type="EMBL" id="PRP89754.1"/>
    </source>
</evidence>
<dbReference type="Gene3D" id="3.40.50.300">
    <property type="entry name" value="P-loop containing nucleotide triphosphate hydrolases"/>
    <property type="match status" value="1"/>
</dbReference>
<dbReference type="Proteomes" id="UP000241769">
    <property type="component" value="Unassembled WGS sequence"/>
</dbReference>
<dbReference type="InParanoid" id="A0A2P6P0M7"/>
<dbReference type="GO" id="GO:0003924">
    <property type="term" value="F:GTPase activity"/>
    <property type="evidence" value="ECO:0007669"/>
    <property type="project" value="InterPro"/>
</dbReference>
<dbReference type="SUPFAM" id="SSF52540">
    <property type="entry name" value="P-loop containing nucleoside triphosphate hydrolases"/>
    <property type="match status" value="1"/>
</dbReference>
<dbReference type="EMBL" id="MDYQ01000001">
    <property type="protein sequence ID" value="PRP89754.1"/>
    <property type="molecule type" value="Genomic_DNA"/>
</dbReference>
<dbReference type="GO" id="GO:0005525">
    <property type="term" value="F:GTP binding"/>
    <property type="evidence" value="ECO:0007669"/>
    <property type="project" value="UniProtKB-KW"/>
</dbReference>
<dbReference type="GO" id="GO:0007264">
    <property type="term" value="P:small GTPase-mediated signal transduction"/>
    <property type="evidence" value="ECO:0007669"/>
    <property type="project" value="InterPro"/>
</dbReference>
<accession>A0A2P6P0M7</accession>
<protein>
    <submittedName>
        <fullName evidence="3">Uncharacterized protein</fullName>
    </submittedName>
</protein>
<dbReference type="PANTHER" id="PTHR24072">
    <property type="entry name" value="RHO FAMILY GTPASE"/>
    <property type="match status" value="1"/>
</dbReference>